<protein>
    <submittedName>
        <fullName evidence="1">T9SS type A sorting domain-containing protein</fullName>
    </submittedName>
</protein>
<proteinExistence type="predicted"/>
<dbReference type="Gene3D" id="2.60.40.10">
    <property type="entry name" value="Immunoglobulins"/>
    <property type="match status" value="1"/>
</dbReference>
<gene>
    <name evidence="1" type="ORF">J0X19_19615</name>
</gene>
<dbReference type="NCBIfam" id="TIGR04183">
    <property type="entry name" value="Por_Secre_tail"/>
    <property type="match status" value="1"/>
</dbReference>
<dbReference type="RefSeq" id="WP_206986124.1">
    <property type="nucleotide sequence ID" value="NZ_JAFLQZ010000017.1"/>
</dbReference>
<comment type="caution">
    <text evidence="1">The sequence shown here is derived from an EMBL/GenBank/DDBJ whole genome shotgun (WGS) entry which is preliminary data.</text>
</comment>
<dbReference type="InterPro" id="IPR026444">
    <property type="entry name" value="Secre_tail"/>
</dbReference>
<keyword evidence="2" id="KW-1185">Reference proteome</keyword>
<organism evidence="1 2">
    <name type="scientific">Hymenobacter telluris</name>
    <dbReference type="NCBI Taxonomy" id="2816474"/>
    <lineage>
        <taxon>Bacteria</taxon>
        <taxon>Pseudomonadati</taxon>
        <taxon>Bacteroidota</taxon>
        <taxon>Cytophagia</taxon>
        <taxon>Cytophagales</taxon>
        <taxon>Hymenobacteraceae</taxon>
        <taxon>Hymenobacter</taxon>
    </lineage>
</organism>
<sequence>MKHSLQVRFSAPVSLFTTTRKLSLLLVFLLCAFVPTELLAGSGIFQGFVVLNTKNTRNIFYDLNPNTQTGNADFNGVSFGDFKTDETFTLRGGEINTYKNGRTDVLNGRLRYRVYPAGPAPANARFDFINLPYNSEISGTPGDQKWQEVNANINLLAGLTPGSYVIEVYMESDFNEYTASGFDYSGTNYYSNDGANYIAFFTVSQGAIPLPVALTRFAAQRQENDVKLSWETASEQNNRGYEVQVSTDSRTFRALSFVPSRAEGTSSTRTTYSYLDTEAGKSGVRYYRLRQVDRDGTEKFYGPQAVSFSKAGSLVALQAAPNPFTSELTLSLPSLGNARTGTVVLTDMLGRTALSQPLTLAAGVGEVRLPALNNLPTGMYHLRLNLNGELQTMKLLKE</sequence>
<reference evidence="1" key="1">
    <citation type="submission" date="2021-03" db="EMBL/GenBank/DDBJ databases">
        <authorList>
            <person name="Kim M.K."/>
        </authorList>
    </citation>
    <scope>NUCLEOTIDE SEQUENCE</scope>
    <source>
        <strain evidence="1">BT186</strain>
    </source>
</reference>
<dbReference type="AlphaFoldDB" id="A0A939EYI8"/>
<dbReference type="InterPro" id="IPR013783">
    <property type="entry name" value="Ig-like_fold"/>
</dbReference>
<dbReference type="EMBL" id="JAFLQZ010000017">
    <property type="protein sequence ID" value="MBO0360179.1"/>
    <property type="molecule type" value="Genomic_DNA"/>
</dbReference>
<accession>A0A939EYI8</accession>
<dbReference type="Proteomes" id="UP000664144">
    <property type="component" value="Unassembled WGS sequence"/>
</dbReference>
<name>A0A939EYI8_9BACT</name>
<evidence type="ECO:0000313" key="1">
    <source>
        <dbReference type="EMBL" id="MBO0360179.1"/>
    </source>
</evidence>
<evidence type="ECO:0000313" key="2">
    <source>
        <dbReference type="Proteomes" id="UP000664144"/>
    </source>
</evidence>